<dbReference type="InParanoid" id="G1P690"/>
<dbReference type="Ensembl" id="ENSMLUT00000006110.2">
    <property type="protein sequence ID" value="ENSMLUP00000005578.2"/>
    <property type="gene ID" value="ENSMLUG00000006111.2"/>
</dbReference>
<dbReference type="FunCoup" id="G1P690">
    <property type="interactions" value="8"/>
</dbReference>
<organism evidence="9 10">
    <name type="scientific">Myotis lucifugus</name>
    <name type="common">Little brown bat</name>
    <dbReference type="NCBI Taxonomy" id="59463"/>
    <lineage>
        <taxon>Eukaryota</taxon>
        <taxon>Metazoa</taxon>
        <taxon>Chordata</taxon>
        <taxon>Craniata</taxon>
        <taxon>Vertebrata</taxon>
        <taxon>Euteleostomi</taxon>
        <taxon>Mammalia</taxon>
        <taxon>Eutheria</taxon>
        <taxon>Laurasiatheria</taxon>
        <taxon>Chiroptera</taxon>
        <taxon>Yangochiroptera</taxon>
        <taxon>Vespertilionidae</taxon>
        <taxon>Myotis</taxon>
    </lineage>
</organism>
<name>G1P690_MYOLU</name>
<evidence type="ECO:0000256" key="7">
    <source>
        <dbReference type="SAM" id="Phobius"/>
    </source>
</evidence>
<dbReference type="Proteomes" id="UP000001074">
    <property type="component" value="Unassembled WGS sequence"/>
</dbReference>
<dbReference type="OMA" id="FSHWINP"/>
<keyword evidence="10" id="KW-1185">Reference proteome</keyword>
<dbReference type="AlphaFoldDB" id="G1P690"/>
<feature type="region of interest" description="Disordered" evidence="6">
    <location>
        <begin position="46"/>
        <end position="72"/>
    </location>
</feature>
<evidence type="ECO:0000256" key="6">
    <source>
        <dbReference type="SAM" id="MobiDB-lite"/>
    </source>
</evidence>
<reference evidence="9" key="2">
    <citation type="submission" date="2025-08" db="UniProtKB">
        <authorList>
            <consortium name="Ensembl"/>
        </authorList>
    </citation>
    <scope>IDENTIFICATION</scope>
</reference>
<dbReference type="EMBL" id="AAPE02037165">
    <property type="status" value="NOT_ANNOTATED_CDS"/>
    <property type="molecule type" value="Genomic_DNA"/>
</dbReference>
<evidence type="ECO:0000313" key="10">
    <source>
        <dbReference type="Proteomes" id="UP000001074"/>
    </source>
</evidence>
<sequence length="392" mass="44956">MLNPTFVLWEIGYPLYTYGYIIIIALIIWQAKKNHQRLKFGPYKSGCQHQRRIKQRTKDRTSRARKHSSRDDKKPWELIAIMKSQRWFPQEGSVRRLLCADPSCPVCNAMALEIKQLLESENAPISPTSSRRSQGSSCLDILSMSNLSFDPSQSSQHSRELSVPPGTPSMTQLKDHKSLTQSAPQSTGAISIQDYWADHQLRQEFQAPDVFWDARDPSSWSLEECRIPVNQQNKTSNTEYVSEKQEAAEAGLGNKMKHFTHWIKHKLKDQGHKESILLSKDETVAKTTTKKVEKSPPSTRRPMKIEDKNITFFDAHQCLDNELQQHPFEPGHSWFQCLSHNRSKHCPQLTCATQPKPCQVSTLTSAGGTSLYREKTHPRKKRVQGFQNLCIF</sequence>
<dbReference type="InterPro" id="IPR027970">
    <property type="entry name" value="SPATA31-like"/>
</dbReference>
<accession>G1P690</accession>
<keyword evidence="2 7" id="KW-0812">Transmembrane</keyword>
<keyword evidence="3 7" id="KW-1133">Transmembrane helix</keyword>
<protein>
    <recommendedName>
        <fullName evidence="8">SPATA31-like domain-containing protein</fullName>
    </recommendedName>
</protein>
<dbReference type="Pfam" id="PF15371">
    <property type="entry name" value="DUF4599"/>
    <property type="match status" value="1"/>
</dbReference>
<comment type="similarity">
    <text evidence="5">Belongs to the SPATA31 family.</text>
</comment>
<dbReference type="eggNOG" id="ENOG502THPB">
    <property type="taxonomic scope" value="Eukaryota"/>
</dbReference>
<keyword evidence="4 7" id="KW-0472">Membrane</keyword>
<evidence type="ECO:0000256" key="2">
    <source>
        <dbReference type="ARBA" id="ARBA00022692"/>
    </source>
</evidence>
<evidence type="ECO:0000313" key="9">
    <source>
        <dbReference type="Ensembl" id="ENSMLUP00000005578.2"/>
    </source>
</evidence>
<evidence type="ECO:0000256" key="4">
    <source>
        <dbReference type="ARBA" id="ARBA00023136"/>
    </source>
</evidence>
<dbReference type="HOGENOM" id="CLU_061708_0_0_1"/>
<feature type="transmembrane region" description="Helical" evidence="7">
    <location>
        <begin position="6"/>
        <end position="29"/>
    </location>
</feature>
<evidence type="ECO:0000256" key="1">
    <source>
        <dbReference type="ARBA" id="ARBA00004167"/>
    </source>
</evidence>
<dbReference type="PANTHER" id="PTHR21859">
    <property type="entry name" value="ACROSOME-SPECIFIC PROTEIN"/>
    <property type="match status" value="1"/>
</dbReference>
<reference evidence="9" key="3">
    <citation type="submission" date="2025-09" db="UniProtKB">
        <authorList>
            <consortium name="Ensembl"/>
        </authorList>
    </citation>
    <scope>IDENTIFICATION</scope>
</reference>
<evidence type="ECO:0000256" key="3">
    <source>
        <dbReference type="ARBA" id="ARBA00022989"/>
    </source>
</evidence>
<proteinExistence type="inferred from homology"/>
<dbReference type="GeneTree" id="ENSGT00950000183043"/>
<evidence type="ECO:0000256" key="5">
    <source>
        <dbReference type="ARBA" id="ARBA00035009"/>
    </source>
</evidence>
<dbReference type="PANTHER" id="PTHR21859:SF15">
    <property type="entry name" value="PROTEIN SPATA31F1-RELATED"/>
    <property type="match status" value="1"/>
</dbReference>
<evidence type="ECO:0000259" key="8">
    <source>
        <dbReference type="Pfam" id="PF15371"/>
    </source>
</evidence>
<feature type="domain" description="SPATA31-like" evidence="8">
    <location>
        <begin position="52"/>
        <end position="138"/>
    </location>
</feature>
<reference evidence="9 10" key="1">
    <citation type="journal article" date="2011" name="Nature">
        <title>A high-resolution map of human evolutionary constraint using 29 mammals.</title>
        <authorList>
            <person name="Lindblad-Toh K."/>
            <person name="Garber M."/>
            <person name="Zuk O."/>
            <person name="Lin M.F."/>
            <person name="Parker B.J."/>
            <person name="Washietl S."/>
            <person name="Kheradpour P."/>
            <person name="Ernst J."/>
            <person name="Jordan G."/>
            <person name="Mauceli E."/>
            <person name="Ward L.D."/>
            <person name="Lowe C.B."/>
            <person name="Holloway A.K."/>
            <person name="Clamp M."/>
            <person name="Gnerre S."/>
            <person name="Alfoldi J."/>
            <person name="Beal K."/>
            <person name="Chang J."/>
            <person name="Clawson H."/>
            <person name="Cuff J."/>
            <person name="Di Palma F."/>
            <person name="Fitzgerald S."/>
            <person name="Flicek P."/>
            <person name="Guttman M."/>
            <person name="Hubisz M.J."/>
            <person name="Jaffe D.B."/>
            <person name="Jungreis I."/>
            <person name="Kent W.J."/>
            <person name="Kostka D."/>
            <person name="Lara M."/>
            <person name="Martins A.L."/>
            <person name="Massingham T."/>
            <person name="Moltke I."/>
            <person name="Raney B.J."/>
            <person name="Rasmussen M.D."/>
            <person name="Robinson J."/>
            <person name="Stark A."/>
            <person name="Vilella A.J."/>
            <person name="Wen J."/>
            <person name="Xie X."/>
            <person name="Zody M.C."/>
            <person name="Baldwin J."/>
            <person name="Bloom T."/>
            <person name="Chin C.W."/>
            <person name="Heiman D."/>
            <person name="Nicol R."/>
            <person name="Nusbaum C."/>
            <person name="Young S."/>
            <person name="Wilkinson J."/>
            <person name="Worley K.C."/>
            <person name="Kovar C.L."/>
            <person name="Muzny D.M."/>
            <person name="Gibbs R.A."/>
            <person name="Cree A."/>
            <person name="Dihn H.H."/>
            <person name="Fowler G."/>
            <person name="Jhangiani S."/>
            <person name="Joshi V."/>
            <person name="Lee S."/>
            <person name="Lewis L.R."/>
            <person name="Nazareth L.V."/>
            <person name="Okwuonu G."/>
            <person name="Santibanez J."/>
            <person name="Warren W.C."/>
            <person name="Mardis E.R."/>
            <person name="Weinstock G.M."/>
            <person name="Wilson R.K."/>
            <person name="Delehaunty K."/>
            <person name="Dooling D."/>
            <person name="Fronik C."/>
            <person name="Fulton L."/>
            <person name="Fulton B."/>
            <person name="Graves T."/>
            <person name="Minx P."/>
            <person name="Sodergren E."/>
            <person name="Birney E."/>
            <person name="Margulies E.H."/>
            <person name="Herrero J."/>
            <person name="Green E.D."/>
            <person name="Haussler D."/>
            <person name="Siepel A."/>
            <person name="Goldman N."/>
            <person name="Pollard K.S."/>
            <person name="Pedersen J.S."/>
            <person name="Lander E.S."/>
            <person name="Kellis M."/>
        </authorList>
    </citation>
    <scope>NUCLEOTIDE SEQUENCE [LARGE SCALE GENOMIC DNA]</scope>
</reference>
<feature type="region of interest" description="Disordered" evidence="6">
    <location>
        <begin position="149"/>
        <end position="184"/>
    </location>
</feature>
<dbReference type="GO" id="GO:0016020">
    <property type="term" value="C:membrane"/>
    <property type="evidence" value="ECO:0007669"/>
    <property type="project" value="UniProtKB-SubCell"/>
</dbReference>
<comment type="subcellular location">
    <subcellularLocation>
        <location evidence="1">Membrane</location>
        <topology evidence="1">Single-pass membrane protein</topology>
    </subcellularLocation>
</comment>